<dbReference type="SUPFAM" id="SSF48619">
    <property type="entry name" value="Phospholipase A2, PLA2"/>
    <property type="match status" value="1"/>
</dbReference>
<accession>A0AAJ0M374</accession>
<gene>
    <name evidence="5" type="ORF">B0T15DRAFT_484445</name>
</gene>
<proteinExistence type="predicted"/>
<dbReference type="EMBL" id="JAUDZG010000003">
    <property type="protein sequence ID" value="KAK3307278.1"/>
    <property type="molecule type" value="Genomic_DNA"/>
</dbReference>
<keyword evidence="4" id="KW-0732">Signal</keyword>
<feature type="chain" id="PRO_5042595788" evidence="4">
    <location>
        <begin position="23"/>
        <end position="785"/>
    </location>
</feature>
<reference evidence="5" key="1">
    <citation type="journal article" date="2023" name="Mol. Phylogenet. Evol.">
        <title>Genome-scale phylogeny and comparative genomics of the fungal order Sordariales.</title>
        <authorList>
            <person name="Hensen N."/>
            <person name="Bonometti L."/>
            <person name="Westerberg I."/>
            <person name="Brannstrom I.O."/>
            <person name="Guillou S."/>
            <person name="Cros-Aarteil S."/>
            <person name="Calhoun S."/>
            <person name="Haridas S."/>
            <person name="Kuo A."/>
            <person name="Mondo S."/>
            <person name="Pangilinan J."/>
            <person name="Riley R."/>
            <person name="LaButti K."/>
            <person name="Andreopoulos B."/>
            <person name="Lipzen A."/>
            <person name="Chen C."/>
            <person name="Yan M."/>
            <person name="Daum C."/>
            <person name="Ng V."/>
            <person name="Clum A."/>
            <person name="Steindorff A."/>
            <person name="Ohm R.A."/>
            <person name="Martin F."/>
            <person name="Silar P."/>
            <person name="Natvig D.O."/>
            <person name="Lalanne C."/>
            <person name="Gautier V."/>
            <person name="Ament-Velasquez S.L."/>
            <person name="Kruys A."/>
            <person name="Hutchinson M.I."/>
            <person name="Powell A.J."/>
            <person name="Barry K."/>
            <person name="Miller A.N."/>
            <person name="Grigoriev I.V."/>
            <person name="Debuchy R."/>
            <person name="Gladieux P."/>
            <person name="Hiltunen Thoren M."/>
            <person name="Johannesson H."/>
        </authorList>
    </citation>
    <scope>NUCLEOTIDE SEQUENCE</scope>
    <source>
        <strain evidence="5">CBS 333.67</strain>
    </source>
</reference>
<feature type="region of interest" description="Disordered" evidence="3">
    <location>
        <begin position="766"/>
        <end position="785"/>
    </location>
</feature>
<dbReference type="AlphaFoldDB" id="A0AAJ0M374"/>
<evidence type="ECO:0000256" key="3">
    <source>
        <dbReference type="SAM" id="MobiDB-lite"/>
    </source>
</evidence>
<comment type="subcellular location">
    <subcellularLocation>
        <location evidence="1">Secreted</location>
    </subcellularLocation>
</comment>
<evidence type="ECO:0000256" key="4">
    <source>
        <dbReference type="SAM" id="SignalP"/>
    </source>
</evidence>
<feature type="region of interest" description="Disordered" evidence="3">
    <location>
        <begin position="113"/>
        <end position="136"/>
    </location>
</feature>
<evidence type="ECO:0000256" key="1">
    <source>
        <dbReference type="ARBA" id="ARBA00004613"/>
    </source>
</evidence>
<dbReference type="RefSeq" id="XP_062723058.1">
    <property type="nucleotide sequence ID" value="XM_062866228.1"/>
</dbReference>
<dbReference type="GO" id="GO:0006644">
    <property type="term" value="P:phospholipid metabolic process"/>
    <property type="evidence" value="ECO:0007669"/>
    <property type="project" value="InterPro"/>
</dbReference>
<dbReference type="PANTHER" id="PTHR12824">
    <property type="entry name" value="GROUP XII SECRETORY PHOSPHOLIPASE A2 FAMILY MEMBER"/>
    <property type="match status" value="1"/>
</dbReference>
<evidence type="ECO:0000313" key="5">
    <source>
        <dbReference type="EMBL" id="KAK3307278.1"/>
    </source>
</evidence>
<feature type="region of interest" description="Disordered" evidence="3">
    <location>
        <begin position="40"/>
        <end position="77"/>
    </location>
</feature>
<dbReference type="GO" id="GO:0005576">
    <property type="term" value="C:extracellular region"/>
    <property type="evidence" value="ECO:0007669"/>
    <property type="project" value="UniProtKB-SubCell"/>
</dbReference>
<dbReference type="GO" id="GO:0016042">
    <property type="term" value="P:lipid catabolic process"/>
    <property type="evidence" value="ECO:0007669"/>
    <property type="project" value="InterPro"/>
</dbReference>
<dbReference type="GeneID" id="87885057"/>
<feature type="compositionally biased region" description="Pro residues" evidence="3">
    <location>
        <begin position="58"/>
        <end position="67"/>
    </location>
</feature>
<dbReference type="GO" id="GO:0050482">
    <property type="term" value="P:arachidonate secretion"/>
    <property type="evidence" value="ECO:0007669"/>
    <property type="project" value="InterPro"/>
</dbReference>
<dbReference type="PANTHER" id="PTHR12824:SF8">
    <property type="entry name" value="GXIVSPLA2, ISOFORM A"/>
    <property type="match status" value="1"/>
</dbReference>
<dbReference type="Gene3D" id="1.20.90.10">
    <property type="entry name" value="Phospholipase A2 domain"/>
    <property type="match status" value="1"/>
</dbReference>
<dbReference type="PROSITE" id="PS00118">
    <property type="entry name" value="PA2_HIS"/>
    <property type="match status" value="1"/>
</dbReference>
<name>A0AAJ0M374_9PEZI</name>
<reference evidence="5" key="2">
    <citation type="submission" date="2023-06" db="EMBL/GenBank/DDBJ databases">
        <authorList>
            <consortium name="Lawrence Berkeley National Laboratory"/>
            <person name="Mondo S.J."/>
            <person name="Hensen N."/>
            <person name="Bonometti L."/>
            <person name="Westerberg I."/>
            <person name="Brannstrom I.O."/>
            <person name="Guillou S."/>
            <person name="Cros-Aarteil S."/>
            <person name="Calhoun S."/>
            <person name="Haridas S."/>
            <person name="Kuo A."/>
            <person name="Pangilinan J."/>
            <person name="Riley R."/>
            <person name="Labutti K."/>
            <person name="Andreopoulos B."/>
            <person name="Lipzen A."/>
            <person name="Chen C."/>
            <person name="Yanf M."/>
            <person name="Daum C."/>
            <person name="Ng V."/>
            <person name="Clum A."/>
            <person name="Steindorff A."/>
            <person name="Ohm R."/>
            <person name="Martin F."/>
            <person name="Silar P."/>
            <person name="Natvig D."/>
            <person name="Lalanne C."/>
            <person name="Gautier V."/>
            <person name="Ament-Velasquez S.L."/>
            <person name="Kruys A."/>
            <person name="Hutchinson M.I."/>
            <person name="Powell A.J."/>
            <person name="Barry K."/>
            <person name="Miller A.N."/>
            <person name="Grigoriev I.V."/>
            <person name="Debuchy R."/>
            <person name="Gladieux P."/>
            <person name="Thoren M.H."/>
            <person name="Johannesson H."/>
        </authorList>
    </citation>
    <scope>NUCLEOTIDE SEQUENCE</scope>
    <source>
        <strain evidence="5">CBS 333.67</strain>
    </source>
</reference>
<dbReference type="InterPro" id="IPR010711">
    <property type="entry name" value="PLA2G12"/>
</dbReference>
<keyword evidence="2" id="KW-0964">Secreted</keyword>
<evidence type="ECO:0000256" key="2">
    <source>
        <dbReference type="ARBA" id="ARBA00022525"/>
    </source>
</evidence>
<feature type="signal peptide" evidence="4">
    <location>
        <begin position="1"/>
        <end position="22"/>
    </location>
</feature>
<protein>
    <submittedName>
        <fullName evidence="5">Uncharacterized protein</fullName>
    </submittedName>
</protein>
<dbReference type="GO" id="GO:0004623">
    <property type="term" value="F:phospholipase A2 activity"/>
    <property type="evidence" value="ECO:0007669"/>
    <property type="project" value="InterPro"/>
</dbReference>
<dbReference type="Proteomes" id="UP001273166">
    <property type="component" value="Unassembled WGS sequence"/>
</dbReference>
<dbReference type="InterPro" id="IPR033113">
    <property type="entry name" value="PLA2_histidine"/>
</dbReference>
<comment type="caution">
    <text evidence="5">The sequence shown here is derived from an EMBL/GenBank/DDBJ whole genome shotgun (WGS) entry which is preliminary data.</text>
</comment>
<sequence>MAPPAALLFLLGATVLAGRTSAKCNRPGCNTDACARAVRSTRQRSPAPPVLPTAAPSSPSPSLPPPRGCTSYPSSGNHARELRADHELCLGEGNRTVWVTATDATTVTETVVLEKKKRNNDDDDSDEYESPPLPTSSVVFPDDGIWAATYTFEEYALPTFTDAPDPSIVVNYPIPSTTCMLHATPTGDSFYLLAPSAGYMFKKASGLAPVDPPQDEAAAEALLANWNPATFEFRVAEGTSAGFFDLVLQDGSNPDLYVALDVATGDVSLVPSSIKGKLQDGKCTTVFGVSCKGSLVVEYGSTSYVWTAANSSTIAAPGIPPANMTSPLNTMVILPTRLQTPLDHQSASRRAKVRRALARRDHAQDGSAPRCPNFPYGSVTAVSNGHSPSPPNGCGPDGAWYTALIPNLDFGGCCNNHDTCYDRCSEWFGGCNGVFHSCMRDQCANKYNHWYNSWLRPGCYAAAGIYYFAVSGESAQQHFPDGSREDCACVCADPNKAMCATATTCQQVRGAGANDSNNCGGCGRSCGPKGMCRDGVCVCRPEPPTPNQCGTTCLSFLSHPRNCGRCGNVCASGYCYQGACFTPPAVPDRCYPVEAVQNGDFGAGTTAPWSVPPDSVAGDLSGTALGNLPSSQGGPPTALIITSNPFVGAGAGMAISQTVRLCPGVQYQLDFQLWSTLPLPVSISLGGRVVASDAQIQSSGVWLAQGPFDLPVLNEGDAGTAAGAKFFLETELVISLTGDFVIAGIPDLRSGAHPLVTCSLTLNRPRPQLGPSREGAAAPWTDLPR</sequence>
<keyword evidence="6" id="KW-1185">Reference proteome</keyword>
<evidence type="ECO:0000313" key="6">
    <source>
        <dbReference type="Proteomes" id="UP001273166"/>
    </source>
</evidence>
<dbReference type="InterPro" id="IPR036444">
    <property type="entry name" value="PLipase_A2_dom_sf"/>
</dbReference>
<organism evidence="5 6">
    <name type="scientific">Chaetomium strumarium</name>
    <dbReference type="NCBI Taxonomy" id="1170767"/>
    <lineage>
        <taxon>Eukaryota</taxon>
        <taxon>Fungi</taxon>
        <taxon>Dikarya</taxon>
        <taxon>Ascomycota</taxon>
        <taxon>Pezizomycotina</taxon>
        <taxon>Sordariomycetes</taxon>
        <taxon>Sordariomycetidae</taxon>
        <taxon>Sordariales</taxon>
        <taxon>Chaetomiaceae</taxon>
        <taxon>Chaetomium</taxon>
    </lineage>
</organism>
<dbReference type="GO" id="GO:0005509">
    <property type="term" value="F:calcium ion binding"/>
    <property type="evidence" value="ECO:0007669"/>
    <property type="project" value="InterPro"/>
</dbReference>